<sequence length="540" mass="61194">MKLRTFVKIAITTSVALLCTGFVVFSFFKLSAAENKEDFELYALVPPTATVVFETDDMCALVQEINELNCSRDNNYLYISKIFSYLKLHLYTLLEDTPHGLSRQMSKMLLSFHEPDNDRNQVLYCALGSGDYELVEKFIKKYCSSTFPSKLFDYKGEEIRIYPLPGDDFLACYVTSGFLAVSYQKKLIEQVIDARLSGKSLLKDDSFSKIHAAKKSNVAATIYARMESLDMGKMTDGIRSHTDIGGWTEFDMKLNGDAIYFSGISHDTDTCLTFMNMLRRQQSLEGFPGAILPVSTFFFSQRSVSDLQAMFDFTSGQEYATATYSDYISARDEALLFYLKENGKHDIMTCLFHRNDTLAFPAAVASLPVDDMVQAERMLKSLIDNTPKEEDAPSVPPVTFCYTPNRAYTLYVLPRNTLFAQLTGVTQPSLYVYACLYDGRLLLAPDSESLSCYIGHLDKKEVLEELPAYQESVSGLSDVYNFMLVADLENMFAQPESYVRLIPGFFFRNPDFFRHFVLSAQFTSMDGQIYPNVVLQYKGE</sequence>
<accession>A0A413VXL3</accession>
<organism evidence="1 2">
    <name type="scientific">Bacteroides nordii</name>
    <dbReference type="NCBI Taxonomy" id="291645"/>
    <lineage>
        <taxon>Bacteria</taxon>
        <taxon>Pseudomonadati</taxon>
        <taxon>Bacteroidota</taxon>
        <taxon>Bacteroidia</taxon>
        <taxon>Bacteroidales</taxon>
        <taxon>Bacteroidaceae</taxon>
        <taxon>Bacteroides</taxon>
    </lineage>
</organism>
<dbReference type="Pfam" id="PF11832">
    <property type="entry name" value="DUF3352"/>
    <property type="match status" value="1"/>
</dbReference>
<dbReference type="EMBL" id="QSGO01000001">
    <property type="protein sequence ID" value="RHB38317.1"/>
    <property type="molecule type" value="Genomic_DNA"/>
</dbReference>
<dbReference type="InterPro" id="IPR021787">
    <property type="entry name" value="DUF3352"/>
</dbReference>
<dbReference type="RefSeq" id="WP_025867603.1">
    <property type="nucleotide sequence ID" value="NZ_CABJFV010000001.1"/>
</dbReference>
<evidence type="ECO:0000313" key="1">
    <source>
        <dbReference type="EMBL" id="RHB38317.1"/>
    </source>
</evidence>
<evidence type="ECO:0000313" key="2">
    <source>
        <dbReference type="Proteomes" id="UP000284379"/>
    </source>
</evidence>
<proteinExistence type="predicted"/>
<dbReference type="AlphaFoldDB" id="A0A413VXL3"/>
<reference evidence="1 2" key="1">
    <citation type="submission" date="2018-08" db="EMBL/GenBank/DDBJ databases">
        <title>A genome reference for cultivated species of the human gut microbiota.</title>
        <authorList>
            <person name="Zou Y."/>
            <person name="Xue W."/>
            <person name="Luo G."/>
        </authorList>
    </citation>
    <scope>NUCLEOTIDE SEQUENCE [LARGE SCALE GENOMIC DNA]</scope>
    <source>
        <strain evidence="1 2">AM40-30BH</strain>
    </source>
</reference>
<gene>
    <name evidence="1" type="ORF">DW888_00390</name>
</gene>
<dbReference type="Proteomes" id="UP000284379">
    <property type="component" value="Unassembled WGS sequence"/>
</dbReference>
<name>A0A413VXL3_9BACE</name>
<comment type="caution">
    <text evidence="1">The sequence shown here is derived from an EMBL/GenBank/DDBJ whole genome shotgun (WGS) entry which is preliminary data.</text>
</comment>
<protein>
    <submittedName>
        <fullName evidence="1">DUF3352 domain-containing protein</fullName>
    </submittedName>
</protein>
<dbReference type="GeneID" id="69502750"/>